<evidence type="ECO:0000256" key="2">
    <source>
        <dbReference type="RuleBase" id="RU362097"/>
    </source>
</evidence>
<dbReference type="PANTHER" id="PTHR30203:SF33">
    <property type="entry name" value="BLR4455 PROTEIN"/>
    <property type="match status" value="1"/>
</dbReference>
<evidence type="ECO:0000313" key="3">
    <source>
        <dbReference type="EMBL" id="GGZ92678.1"/>
    </source>
</evidence>
<dbReference type="Proteomes" id="UP000636004">
    <property type="component" value="Unassembled WGS sequence"/>
</dbReference>
<sequence length="457" mass="51093">MRRNKLYNFALIMVSILFVTSCKVGEDYVREEQNLPSSFRQDTSIDMSIANIPWWELFKDPVLVELVNTALINNKSINSALARLKESYLFYEIASADLYPSVNYGVGATTSTNSNTSDFSNSIGAGVTASYTVDLWHRIRSLNDAALQEFLATEEGNRALTINIITSMAVAYISLRDLDNRLLISEKTAKNFAENLDVMQARYDGGFVNEVDLTQSKIQLIEAEATIATLNRSRIQLENSISVLLGTTPKQIPRGLPLHEQIYLPEVPAGIPSELINRRPDILQAERQLQAQTIRIGIAEALKYPSLTISLNMGSQLLNPTSIFGELGAQLLGPIFNGGRIKKGVEIEKVRTEQLLYNYQLTYLTALKEVEDALIAQNTYNKEYILRKEQMELATKAAQLSWVRYDGGLTSYLEVLTLQESQFNSELRASSSLKQEILSIIELYQALGGGWSINNPN</sequence>
<protein>
    <submittedName>
        <fullName evidence="3">Membrane protein</fullName>
    </submittedName>
</protein>
<dbReference type="Pfam" id="PF02321">
    <property type="entry name" value="OEP"/>
    <property type="match status" value="2"/>
</dbReference>
<evidence type="ECO:0000256" key="1">
    <source>
        <dbReference type="ARBA" id="ARBA00007613"/>
    </source>
</evidence>
<keyword evidence="2" id="KW-0812">Transmembrane</keyword>
<comment type="subcellular location">
    <subcellularLocation>
        <location evidence="2">Cell membrane</location>
        <topology evidence="2">Lipid-anchor</topology>
    </subcellularLocation>
</comment>
<dbReference type="InterPro" id="IPR003423">
    <property type="entry name" value="OMP_efflux"/>
</dbReference>
<organism evidence="3 4">
    <name type="scientific">Algibacter mikhailovii</name>
    <dbReference type="NCBI Taxonomy" id="425498"/>
    <lineage>
        <taxon>Bacteria</taxon>
        <taxon>Pseudomonadati</taxon>
        <taxon>Bacteroidota</taxon>
        <taxon>Flavobacteriia</taxon>
        <taxon>Flavobacteriales</taxon>
        <taxon>Flavobacteriaceae</taxon>
        <taxon>Algibacter</taxon>
    </lineage>
</organism>
<name>A0A918RCS4_9FLAO</name>
<keyword evidence="2" id="KW-0449">Lipoprotein</keyword>
<dbReference type="AlphaFoldDB" id="A0A918RCS4"/>
<dbReference type="GO" id="GO:0015562">
    <property type="term" value="F:efflux transmembrane transporter activity"/>
    <property type="evidence" value="ECO:0007669"/>
    <property type="project" value="InterPro"/>
</dbReference>
<keyword evidence="2" id="KW-0564">Palmitate</keyword>
<comment type="similarity">
    <text evidence="1 2">Belongs to the outer membrane factor (OMF) (TC 1.B.17) family.</text>
</comment>
<dbReference type="EMBL" id="BMWZ01000010">
    <property type="protein sequence ID" value="GGZ92678.1"/>
    <property type="molecule type" value="Genomic_DNA"/>
</dbReference>
<dbReference type="RefSeq" id="WP_189362629.1">
    <property type="nucleotide sequence ID" value="NZ_BMWZ01000010.1"/>
</dbReference>
<evidence type="ECO:0000313" key="4">
    <source>
        <dbReference type="Proteomes" id="UP000636004"/>
    </source>
</evidence>
<proteinExistence type="inferred from homology"/>
<dbReference type="GO" id="GO:0005886">
    <property type="term" value="C:plasma membrane"/>
    <property type="evidence" value="ECO:0007669"/>
    <property type="project" value="UniProtKB-SubCell"/>
</dbReference>
<dbReference type="PROSITE" id="PS51257">
    <property type="entry name" value="PROKAR_LIPOPROTEIN"/>
    <property type="match status" value="1"/>
</dbReference>
<accession>A0A918RCS4</accession>
<dbReference type="NCBIfam" id="TIGR01845">
    <property type="entry name" value="outer_NodT"/>
    <property type="match status" value="1"/>
</dbReference>
<dbReference type="Gene3D" id="2.20.200.10">
    <property type="entry name" value="Outer membrane efflux proteins (OEP)"/>
    <property type="match status" value="1"/>
</dbReference>
<dbReference type="InterPro" id="IPR010131">
    <property type="entry name" value="MdtP/NodT-like"/>
</dbReference>
<comment type="caution">
    <text evidence="3">The sequence shown here is derived from an EMBL/GenBank/DDBJ whole genome shotgun (WGS) entry which is preliminary data.</text>
</comment>
<dbReference type="Gene3D" id="1.20.1600.10">
    <property type="entry name" value="Outer membrane efflux proteins (OEP)"/>
    <property type="match status" value="1"/>
</dbReference>
<reference evidence="3" key="2">
    <citation type="submission" date="2020-09" db="EMBL/GenBank/DDBJ databases">
        <authorList>
            <person name="Sun Q."/>
            <person name="Kim S."/>
        </authorList>
    </citation>
    <scope>NUCLEOTIDE SEQUENCE</scope>
    <source>
        <strain evidence="3">KCTC 12710</strain>
    </source>
</reference>
<dbReference type="SUPFAM" id="SSF56954">
    <property type="entry name" value="Outer membrane efflux proteins (OEP)"/>
    <property type="match status" value="1"/>
</dbReference>
<dbReference type="PANTHER" id="PTHR30203">
    <property type="entry name" value="OUTER MEMBRANE CATION EFFLUX PROTEIN"/>
    <property type="match status" value="1"/>
</dbReference>
<keyword evidence="2" id="KW-1134">Transmembrane beta strand</keyword>
<gene>
    <name evidence="3" type="ORF">GCM10007028_33870</name>
</gene>
<keyword evidence="2" id="KW-0472">Membrane</keyword>
<reference evidence="3" key="1">
    <citation type="journal article" date="2014" name="Int. J. Syst. Evol. Microbiol.">
        <title>Complete genome sequence of Corynebacterium casei LMG S-19264T (=DSM 44701T), isolated from a smear-ripened cheese.</title>
        <authorList>
            <consortium name="US DOE Joint Genome Institute (JGI-PGF)"/>
            <person name="Walter F."/>
            <person name="Albersmeier A."/>
            <person name="Kalinowski J."/>
            <person name="Ruckert C."/>
        </authorList>
    </citation>
    <scope>NUCLEOTIDE SEQUENCE</scope>
    <source>
        <strain evidence="3">KCTC 12710</strain>
    </source>
</reference>
<keyword evidence="4" id="KW-1185">Reference proteome</keyword>